<reference evidence="4" key="1">
    <citation type="submission" date="2021-09" db="EMBL/GenBank/DDBJ databases">
        <title>Genomic analysis of Ralstonia spp.</title>
        <authorList>
            <person name="Aburjaile F."/>
            <person name="Ariute J.C."/>
            <person name="Pais A.K.L."/>
            <person name="Albuquerque G.M.R."/>
            <person name="Silva A.M.F."/>
            <person name="Brenig B."/>
            <person name="Azevedo V."/>
            <person name="Matiuzzi M."/>
            <person name="Ramos R."/>
            <person name="Goes-Neto A."/>
            <person name="Soares S."/>
            <person name="Iseppon A.M.B."/>
            <person name="Souza E."/>
            <person name="Gama M."/>
        </authorList>
    </citation>
    <scope>NUCLEOTIDE SEQUENCE</scope>
    <source>
        <strain evidence="4">B4</strain>
    </source>
</reference>
<evidence type="ECO:0000313" key="5">
    <source>
        <dbReference type="Proteomes" id="UP001143674"/>
    </source>
</evidence>
<keyword evidence="3" id="KW-0812">Transmembrane</keyword>
<dbReference type="Gene3D" id="3.30.700.10">
    <property type="entry name" value="Glycoprotein, Type 4 Pilin"/>
    <property type="match status" value="1"/>
</dbReference>
<dbReference type="EMBL" id="JAIVEX010000002">
    <property type="protein sequence ID" value="MDB0520670.1"/>
    <property type="molecule type" value="Genomic_DNA"/>
</dbReference>
<comment type="caution">
    <text evidence="4">The sequence shown here is derived from an EMBL/GenBank/DDBJ whole genome shotgun (WGS) entry which is preliminary data.</text>
</comment>
<keyword evidence="3" id="KW-0472">Membrane</keyword>
<dbReference type="NCBIfam" id="TIGR02532">
    <property type="entry name" value="IV_pilin_GFxxxE"/>
    <property type="match status" value="1"/>
</dbReference>
<proteinExistence type="predicted"/>
<dbReference type="GO" id="GO:0015628">
    <property type="term" value="P:protein secretion by the type II secretion system"/>
    <property type="evidence" value="ECO:0007669"/>
    <property type="project" value="InterPro"/>
</dbReference>
<keyword evidence="1" id="KW-0488">Methylation</keyword>
<gene>
    <name evidence="4" type="ORF">LBW55_03460</name>
</gene>
<accession>A0AAE3NEV5</accession>
<sequence>MKPLRTHKTSAFTLIELLVVLAIVAVLLTLAVPRYFSSVDRARETVLVENLRTTRDAIDKFFSDTGRYPNALEELVQRSYLRAMPHDPVTDSADTWVLSPPEATYKGRVRDLHSGAKGNAQDGRPYGSL</sequence>
<dbReference type="InterPro" id="IPR045584">
    <property type="entry name" value="Pilin-like"/>
</dbReference>
<evidence type="ECO:0000313" key="4">
    <source>
        <dbReference type="EMBL" id="MDB0520670.1"/>
    </source>
</evidence>
<dbReference type="Proteomes" id="UP001143674">
    <property type="component" value="Unassembled WGS sequence"/>
</dbReference>
<evidence type="ECO:0000256" key="1">
    <source>
        <dbReference type="ARBA" id="ARBA00022481"/>
    </source>
</evidence>
<evidence type="ECO:0000256" key="3">
    <source>
        <dbReference type="SAM" id="Phobius"/>
    </source>
</evidence>
<feature type="region of interest" description="Disordered" evidence="2">
    <location>
        <begin position="108"/>
        <end position="129"/>
    </location>
</feature>
<dbReference type="RefSeq" id="WP_184852691.1">
    <property type="nucleotide sequence ID" value="NZ_JABZEH010000002.1"/>
</dbReference>
<feature type="transmembrane region" description="Helical" evidence="3">
    <location>
        <begin position="12"/>
        <end position="36"/>
    </location>
</feature>
<protein>
    <submittedName>
        <fullName evidence="4">Type II secretion system GspH family protein</fullName>
    </submittedName>
</protein>
<organism evidence="4 5">
    <name type="scientific">Ralstonia solanacearum</name>
    <name type="common">Pseudomonas solanacearum</name>
    <dbReference type="NCBI Taxonomy" id="305"/>
    <lineage>
        <taxon>Bacteria</taxon>
        <taxon>Pseudomonadati</taxon>
        <taxon>Pseudomonadota</taxon>
        <taxon>Betaproteobacteria</taxon>
        <taxon>Burkholderiales</taxon>
        <taxon>Burkholderiaceae</taxon>
        <taxon>Ralstonia</taxon>
        <taxon>Ralstonia solanacearum species complex</taxon>
    </lineage>
</organism>
<keyword evidence="3" id="KW-1133">Transmembrane helix</keyword>
<evidence type="ECO:0000256" key="2">
    <source>
        <dbReference type="SAM" id="MobiDB-lite"/>
    </source>
</evidence>
<dbReference type="PANTHER" id="PTHR30093">
    <property type="entry name" value="GENERAL SECRETION PATHWAY PROTEIN G"/>
    <property type="match status" value="1"/>
</dbReference>
<dbReference type="GO" id="GO:0015627">
    <property type="term" value="C:type II protein secretion system complex"/>
    <property type="evidence" value="ECO:0007669"/>
    <property type="project" value="InterPro"/>
</dbReference>
<dbReference type="Pfam" id="PF07963">
    <property type="entry name" value="N_methyl"/>
    <property type="match status" value="1"/>
</dbReference>
<dbReference type="SUPFAM" id="SSF54523">
    <property type="entry name" value="Pili subunits"/>
    <property type="match status" value="1"/>
</dbReference>
<dbReference type="PANTHER" id="PTHR30093:SF47">
    <property type="entry name" value="TYPE IV PILUS NON-CORE MINOR PILIN PILE"/>
    <property type="match status" value="1"/>
</dbReference>
<dbReference type="InterPro" id="IPR012902">
    <property type="entry name" value="N_methyl_site"/>
</dbReference>
<name>A0AAE3NEV5_RALSL</name>
<dbReference type="AlphaFoldDB" id="A0AAE3NEV5"/>
<dbReference type="InterPro" id="IPR000983">
    <property type="entry name" value="Bac_GSPG_pilin"/>
</dbReference>
<dbReference type="PRINTS" id="PR00813">
    <property type="entry name" value="BCTERIALGSPG"/>
</dbReference>